<gene>
    <name evidence="3" type="ORF">CXG81DRAFT_19770</name>
</gene>
<dbReference type="GO" id="GO:0005743">
    <property type="term" value="C:mitochondrial inner membrane"/>
    <property type="evidence" value="ECO:0007669"/>
    <property type="project" value="TreeGrafter"/>
</dbReference>
<dbReference type="InterPro" id="IPR053245">
    <property type="entry name" value="MitoProcess-Associated"/>
</dbReference>
<dbReference type="STRING" id="1555241.A0A4P9X582"/>
<dbReference type="PANTHER" id="PTHR47563:SF1">
    <property type="entry name" value="PROTEIN FMP25, MITOCHONDRIAL"/>
    <property type="match status" value="1"/>
</dbReference>
<dbReference type="OrthoDB" id="10256179at2759"/>
<dbReference type="PROSITE" id="PS50012">
    <property type="entry name" value="RCC1_3"/>
    <property type="match status" value="1"/>
</dbReference>
<dbReference type="SUPFAM" id="SSF50985">
    <property type="entry name" value="RCC1/BLIP-II"/>
    <property type="match status" value="1"/>
</dbReference>
<accession>A0A4P9X582</accession>
<dbReference type="Proteomes" id="UP000274922">
    <property type="component" value="Unassembled WGS sequence"/>
</dbReference>
<evidence type="ECO:0008006" key="5">
    <source>
        <dbReference type="Google" id="ProtNLM"/>
    </source>
</evidence>
<evidence type="ECO:0000313" key="3">
    <source>
        <dbReference type="EMBL" id="RKP00242.1"/>
    </source>
</evidence>
<name>A0A4P9X582_9FUNG</name>
<evidence type="ECO:0000313" key="4">
    <source>
        <dbReference type="Proteomes" id="UP000274922"/>
    </source>
</evidence>
<dbReference type="AlphaFoldDB" id="A0A4P9X582"/>
<dbReference type="GO" id="GO:0034551">
    <property type="term" value="P:mitochondrial respiratory chain complex III assembly"/>
    <property type="evidence" value="ECO:0007669"/>
    <property type="project" value="TreeGrafter"/>
</dbReference>
<dbReference type="InterPro" id="IPR009091">
    <property type="entry name" value="RCC1/BLIP-II"/>
</dbReference>
<feature type="region of interest" description="Disordered" evidence="2">
    <location>
        <begin position="1"/>
        <end position="24"/>
    </location>
</feature>
<feature type="compositionally biased region" description="Low complexity" evidence="2">
    <location>
        <begin position="60"/>
        <end position="88"/>
    </location>
</feature>
<dbReference type="InterPro" id="IPR000408">
    <property type="entry name" value="Reg_chr_condens"/>
</dbReference>
<proteinExistence type="predicted"/>
<dbReference type="PANTHER" id="PTHR47563">
    <property type="entry name" value="PROTEIN FMP25, MITOCHONDRIAL"/>
    <property type="match status" value="1"/>
</dbReference>
<feature type="region of interest" description="Disordered" evidence="2">
    <location>
        <begin position="623"/>
        <end position="643"/>
    </location>
</feature>
<dbReference type="EMBL" id="ML014227">
    <property type="protein sequence ID" value="RKP00242.1"/>
    <property type="molecule type" value="Genomic_DNA"/>
</dbReference>
<organism evidence="3 4">
    <name type="scientific">Caulochytrium protostelioides</name>
    <dbReference type="NCBI Taxonomy" id="1555241"/>
    <lineage>
        <taxon>Eukaryota</taxon>
        <taxon>Fungi</taxon>
        <taxon>Fungi incertae sedis</taxon>
        <taxon>Chytridiomycota</taxon>
        <taxon>Chytridiomycota incertae sedis</taxon>
        <taxon>Chytridiomycetes</taxon>
        <taxon>Caulochytriales</taxon>
        <taxon>Caulochytriaceae</taxon>
        <taxon>Caulochytrium</taxon>
    </lineage>
</organism>
<keyword evidence="4" id="KW-1185">Reference proteome</keyword>
<evidence type="ECO:0000256" key="1">
    <source>
        <dbReference type="PROSITE-ProRule" id="PRU00235"/>
    </source>
</evidence>
<dbReference type="Pfam" id="PF13540">
    <property type="entry name" value="RCC1_2"/>
    <property type="match status" value="1"/>
</dbReference>
<protein>
    <recommendedName>
        <fullName evidence="5">RCC1/BLIP-II</fullName>
    </recommendedName>
</protein>
<feature type="region of interest" description="Disordered" evidence="2">
    <location>
        <begin position="662"/>
        <end position="681"/>
    </location>
</feature>
<evidence type="ECO:0000256" key="2">
    <source>
        <dbReference type="SAM" id="MobiDB-lite"/>
    </source>
</evidence>
<feature type="region of interest" description="Disordered" evidence="2">
    <location>
        <begin position="43"/>
        <end position="124"/>
    </location>
</feature>
<feature type="repeat" description="RCC1" evidence="1">
    <location>
        <begin position="413"/>
        <end position="470"/>
    </location>
</feature>
<sequence length="778" mass="79295">MLGVQAAARGLRAAGAAPASLARHAAPLPRAWRLPSARVMPLRWQSASSHPSPPPPPPSSSSSSSSPSSASSPSSSSSSSSPSSASSPSPSPTLGKPISAPQYRRGETPVPNAISHEHPRFAPRSSNARRAGFLLAACVLTGVSVYAARSPTLFAHADAPASTAARSDAAAAAPPTFAAHAPVDGRPVVAPAQEDARATPYVAVAGMDGVPAGKAAYVPELEGLALRDLAVTARHLHAIDHRGELLLWQPSDHPGIVRVRLSGYDLVQLAVSASELFALSRTGAIYRLPLDIDAPAFVPAAPAAAAAVDAAGAAQLPAISYDPLTDKTAVRLRFVAVAAGAHHLAAVDVAGAVHTLCLDATGNDRGQAGHTDTDRFQRVELQSTDPIARIADPLAVTDIACGMAHTLARTRCGRVFGWGDNTFGQLGQGPSAAATAATVAVPTEIRSIWKARRLMSRPVDATCVAIAAGGPAANTSFFVVDRAADTTLMACGASQYGQCGTGAYQHALAWPQPVRGVSGLAEYDEATGAMVPIRVRHVATSGTHTACALATNTDVAVVAPPSASRTWLSQAGRAGLLLVMPWRWFGATGRAAVRHDADTLARDGCGSDVLVCGLNLQGQLCREDGRRRQSSPTPVPMGSLSPSAPDIAARMIQRPGMPVAAGLSGRSSGDGGLAGATVGGAVPPGVVDEDDEDDDVAPASIATRVVTPAASRTPEDVDADADAADATAAGMAIPATPTRMQLHGPARVVVRDGTTVCAAQQICVAPGVTAVYARVIDP</sequence>
<feature type="compositionally biased region" description="Gly residues" evidence="2">
    <location>
        <begin position="668"/>
        <end position="678"/>
    </location>
</feature>
<dbReference type="Gene3D" id="2.130.10.30">
    <property type="entry name" value="Regulator of chromosome condensation 1/beta-lactamase-inhibitor protein II"/>
    <property type="match status" value="1"/>
</dbReference>
<reference evidence="4" key="1">
    <citation type="journal article" date="2018" name="Nat. Microbiol.">
        <title>Leveraging single-cell genomics to expand the fungal tree of life.</title>
        <authorList>
            <person name="Ahrendt S.R."/>
            <person name="Quandt C.A."/>
            <person name="Ciobanu D."/>
            <person name="Clum A."/>
            <person name="Salamov A."/>
            <person name="Andreopoulos B."/>
            <person name="Cheng J.F."/>
            <person name="Woyke T."/>
            <person name="Pelin A."/>
            <person name="Henrissat B."/>
            <person name="Reynolds N.K."/>
            <person name="Benny G.L."/>
            <person name="Smith M.E."/>
            <person name="James T.Y."/>
            <person name="Grigoriev I.V."/>
        </authorList>
    </citation>
    <scope>NUCLEOTIDE SEQUENCE [LARGE SCALE GENOMIC DNA]</scope>
    <source>
        <strain evidence="4">ATCC 52028</strain>
    </source>
</reference>